<dbReference type="PANTHER" id="PTHR42945">
    <property type="entry name" value="HISTIDINE BIOSYNTHESIS BIFUNCTIONAL PROTEIN"/>
    <property type="match status" value="1"/>
</dbReference>
<dbReference type="RefSeq" id="WP_019239472.1">
    <property type="nucleotide sequence ID" value="NZ_CABKRW010000063.1"/>
</dbReference>
<evidence type="ECO:0000313" key="11">
    <source>
        <dbReference type="EMBL" id="OUN85927.1"/>
    </source>
</evidence>
<keyword evidence="5 10" id="KW-0028">Amino-acid biosynthesis</keyword>
<keyword evidence="8 10" id="KW-0067">ATP-binding</keyword>
<comment type="caution">
    <text evidence="11">The sequence shown here is derived from an EMBL/GenBank/DDBJ whole genome shotgun (WGS) entry which is preliminary data.</text>
</comment>
<keyword evidence="6 10" id="KW-0547">Nucleotide-binding</keyword>
<keyword evidence="7 10" id="KW-0378">Hydrolase</keyword>
<dbReference type="HAMAP" id="MF_01020">
    <property type="entry name" value="HisE"/>
    <property type="match status" value="1"/>
</dbReference>
<dbReference type="InterPro" id="IPR008179">
    <property type="entry name" value="HisE"/>
</dbReference>
<protein>
    <recommendedName>
        <fullName evidence="4 10">Phosphoribosyl-ATP pyrophosphatase</fullName>
        <shortName evidence="10">PRA-PH</shortName>
        <ecNumber evidence="3 10">3.6.1.31</ecNumber>
    </recommendedName>
</protein>
<dbReference type="Gene3D" id="1.10.287.1080">
    <property type="entry name" value="MazG-like"/>
    <property type="match status" value="1"/>
</dbReference>
<dbReference type="AlphaFoldDB" id="A0A1Y3XRK3"/>
<keyword evidence="9 10" id="KW-0368">Histidine biosynthesis</keyword>
<evidence type="ECO:0000256" key="9">
    <source>
        <dbReference type="ARBA" id="ARBA00023102"/>
    </source>
</evidence>
<gene>
    <name evidence="10" type="primary">hisE</name>
    <name evidence="11" type="ORF">B5G02_08875</name>
</gene>
<comment type="similarity">
    <text evidence="10">Belongs to the PRA-PH family.</text>
</comment>
<dbReference type="OrthoDB" id="3176443at2"/>
<accession>A0A1Y3XRK3</accession>
<dbReference type="NCBIfam" id="TIGR03188">
    <property type="entry name" value="histidine_hisI"/>
    <property type="match status" value="1"/>
</dbReference>
<dbReference type="CDD" id="cd11534">
    <property type="entry name" value="NTP-PPase_HisIE_like"/>
    <property type="match status" value="1"/>
</dbReference>
<dbReference type="GO" id="GO:0005737">
    <property type="term" value="C:cytoplasm"/>
    <property type="evidence" value="ECO:0007669"/>
    <property type="project" value="UniProtKB-SubCell"/>
</dbReference>
<evidence type="ECO:0000256" key="7">
    <source>
        <dbReference type="ARBA" id="ARBA00022801"/>
    </source>
</evidence>
<dbReference type="PANTHER" id="PTHR42945:SF1">
    <property type="entry name" value="HISTIDINE BIOSYNTHESIS BIFUNCTIONAL PROTEIN HIS7"/>
    <property type="match status" value="1"/>
</dbReference>
<dbReference type="Pfam" id="PF01503">
    <property type="entry name" value="PRA-PH"/>
    <property type="match status" value="1"/>
</dbReference>
<comment type="catalytic activity">
    <reaction evidence="1 10">
        <text>1-(5-phospho-beta-D-ribosyl)-ATP + H2O = 1-(5-phospho-beta-D-ribosyl)-5'-AMP + diphosphate + H(+)</text>
        <dbReference type="Rhea" id="RHEA:22828"/>
        <dbReference type="ChEBI" id="CHEBI:15377"/>
        <dbReference type="ChEBI" id="CHEBI:15378"/>
        <dbReference type="ChEBI" id="CHEBI:33019"/>
        <dbReference type="ChEBI" id="CHEBI:59457"/>
        <dbReference type="ChEBI" id="CHEBI:73183"/>
        <dbReference type="EC" id="3.6.1.31"/>
    </reaction>
</comment>
<keyword evidence="12" id="KW-1185">Reference proteome</keyword>
<dbReference type="EMBL" id="NFIE01000022">
    <property type="protein sequence ID" value="OUN85927.1"/>
    <property type="molecule type" value="Genomic_DNA"/>
</dbReference>
<evidence type="ECO:0000256" key="5">
    <source>
        <dbReference type="ARBA" id="ARBA00022605"/>
    </source>
</evidence>
<evidence type="ECO:0000256" key="8">
    <source>
        <dbReference type="ARBA" id="ARBA00022840"/>
    </source>
</evidence>
<dbReference type="InterPro" id="IPR021130">
    <property type="entry name" value="PRib-ATP_PPHydrolase-like"/>
</dbReference>
<proteinExistence type="inferred from homology"/>
<evidence type="ECO:0000256" key="10">
    <source>
        <dbReference type="HAMAP-Rule" id="MF_01020"/>
    </source>
</evidence>
<reference evidence="12" key="1">
    <citation type="submission" date="2017-04" db="EMBL/GenBank/DDBJ databases">
        <title>Function of individual gut microbiota members based on whole genome sequencing of pure cultures obtained from chicken caecum.</title>
        <authorList>
            <person name="Medvecky M."/>
            <person name="Cejkova D."/>
            <person name="Polansky O."/>
            <person name="Karasova D."/>
            <person name="Kubasova T."/>
            <person name="Cizek A."/>
            <person name="Rychlik I."/>
        </authorList>
    </citation>
    <scope>NUCLEOTIDE SEQUENCE [LARGE SCALE GENOMIC DNA]</scope>
    <source>
        <strain evidence="12">An5</strain>
    </source>
</reference>
<evidence type="ECO:0000256" key="4">
    <source>
        <dbReference type="ARBA" id="ARBA00013336"/>
    </source>
</evidence>
<comment type="subcellular location">
    <subcellularLocation>
        <location evidence="10">Cytoplasm</location>
    </subcellularLocation>
</comment>
<keyword evidence="10" id="KW-0963">Cytoplasm</keyword>
<organism evidence="11 12">
    <name type="scientific">[Collinsella] massiliensis</name>
    <dbReference type="NCBI Taxonomy" id="1232426"/>
    <lineage>
        <taxon>Bacteria</taxon>
        <taxon>Bacillati</taxon>
        <taxon>Actinomycetota</taxon>
        <taxon>Coriobacteriia</taxon>
        <taxon>Coriobacteriales</taxon>
        <taxon>Coriobacteriaceae</taxon>
        <taxon>Enorma</taxon>
    </lineage>
</organism>
<dbReference type="EC" id="3.6.1.31" evidence="3 10"/>
<dbReference type="GO" id="GO:0000105">
    <property type="term" value="P:L-histidine biosynthetic process"/>
    <property type="evidence" value="ECO:0007669"/>
    <property type="project" value="UniProtKB-UniRule"/>
</dbReference>
<evidence type="ECO:0000256" key="3">
    <source>
        <dbReference type="ARBA" id="ARBA00012414"/>
    </source>
</evidence>
<name>A0A1Y3XRK3_9ACTN</name>
<comment type="pathway">
    <text evidence="2 10">Amino-acid biosynthesis; L-histidine biosynthesis; L-histidine from 5-phospho-alpha-D-ribose 1-diphosphate: step 2/9.</text>
</comment>
<dbReference type="GO" id="GO:0005524">
    <property type="term" value="F:ATP binding"/>
    <property type="evidence" value="ECO:0007669"/>
    <property type="project" value="UniProtKB-KW"/>
</dbReference>
<evidence type="ECO:0000313" key="12">
    <source>
        <dbReference type="Proteomes" id="UP000195781"/>
    </source>
</evidence>
<evidence type="ECO:0000256" key="2">
    <source>
        <dbReference type="ARBA" id="ARBA00005204"/>
    </source>
</evidence>
<dbReference type="SUPFAM" id="SSF101386">
    <property type="entry name" value="all-alpha NTP pyrophosphatases"/>
    <property type="match status" value="1"/>
</dbReference>
<evidence type="ECO:0000256" key="1">
    <source>
        <dbReference type="ARBA" id="ARBA00001460"/>
    </source>
</evidence>
<dbReference type="UniPathway" id="UPA00031">
    <property type="reaction ID" value="UER00007"/>
</dbReference>
<dbReference type="GO" id="GO:0004636">
    <property type="term" value="F:phosphoribosyl-ATP diphosphatase activity"/>
    <property type="evidence" value="ECO:0007669"/>
    <property type="project" value="UniProtKB-UniRule"/>
</dbReference>
<sequence>MGERTANVHDGDIGATITGLAAVIHDRRTASPEESYTARLLTGKEDSLLKKVVEEACEVVMAAKDHDHDHIRYEAGDLVYHLLVVLERYGITLEELAGELDARRH</sequence>
<evidence type="ECO:0000256" key="6">
    <source>
        <dbReference type="ARBA" id="ARBA00022741"/>
    </source>
</evidence>
<dbReference type="Proteomes" id="UP000195781">
    <property type="component" value="Unassembled WGS sequence"/>
</dbReference>